<name>A0A814M5C4_9BILA</name>
<dbReference type="Proteomes" id="UP000663854">
    <property type="component" value="Unassembled WGS sequence"/>
</dbReference>
<dbReference type="Proteomes" id="UP000663864">
    <property type="component" value="Unassembled WGS sequence"/>
</dbReference>
<dbReference type="Proteomes" id="UP000663889">
    <property type="component" value="Unassembled WGS sequence"/>
</dbReference>
<evidence type="ECO:0000313" key="7">
    <source>
        <dbReference type="EMBL" id="CAF4052090.1"/>
    </source>
</evidence>
<evidence type="ECO:0000313" key="3">
    <source>
        <dbReference type="EMBL" id="CAF1074184.1"/>
    </source>
</evidence>
<dbReference type="EMBL" id="CAJNOT010001181">
    <property type="protein sequence ID" value="CAF1159537.1"/>
    <property type="molecule type" value="Genomic_DNA"/>
</dbReference>
<reference evidence="3" key="1">
    <citation type="submission" date="2021-02" db="EMBL/GenBank/DDBJ databases">
        <authorList>
            <person name="Nowell W R."/>
        </authorList>
    </citation>
    <scope>NUCLEOTIDE SEQUENCE</scope>
</reference>
<dbReference type="EMBL" id="CAJNOU010000409">
    <property type="protein sequence ID" value="CAF0988645.1"/>
    <property type="molecule type" value="Genomic_DNA"/>
</dbReference>
<dbReference type="EMBL" id="CAJOBE010008018">
    <property type="protein sequence ID" value="CAF4052090.1"/>
    <property type="molecule type" value="Genomic_DNA"/>
</dbReference>
<dbReference type="InterPro" id="IPR036047">
    <property type="entry name" value="F-box-like_dom_sf"/>
</dbReference>
<dbReference type="EMBL" id="CAJOBD010002232">
    <property type="protein sequence ID" value="CAF3866449.1"/>
    <property type="molecule type" value="Genomic_DNA"/>
</dbReference>
<dbReference type="AlphaFoldDB" id="A0A814M5C4"/>
<gene>
    <name evidence="7" type="ORF">FNK824_LOCUS28767</name>
    <name evidence="6" type="ORF">JBS370_LOCUS19058</name>
    <name evidence="5" type="ORF">JXQ802_LOCUS34098</name>
    <name evidence="3" type="ORF">PYM288_LOCUS18324</name>
    <name evidence="2" type="ORF">SEV965_LOCUS10148</name>
    <name evidence="4" type="ORF">ZHD862_LOCUS20609</name>
</gene>
<dbReference type="EMBL" id="CAJNOH010000557">
    <property type="protein sequence ID" value="CAF1074184.1"/>
    <property type="molecule type" value="Genomic_DNA"/>
</dbReference>
<dbReference type="Pfam" id="PF00646">
    <property type="entry name" value="F-box"/>
    <property type="match status" value="1"/>
</dbReference>
<comment type="caution">
    <text evidence="3">The sequence shown here is derived from an EMBL/GenBank/DDBJ whole genome shotgun (WGS) entry which is preliminary data.</text>
</comment>
<protein>
    <recommendedName>
        <fullName evidence="1">F-box domain-containing protein</fullName>
    </recommendedName>
</protein>
<sequence length="107" mass="12536">MEYSGIEFNDLPDEILMVVFKKLNNLDVLFSLQRINQRINKIIHDPFVTNCLIFFKWFSDSFIDLICCDMILGRFCLRILPEIHDKIKWLGLKSSSMKHILCAAPLS</sequence>
<dbReference type="InterPro" id="IPR001810">
    <property type="entry name" value="F-box_dom"/>
</dbReference>
<dbReference type="SUPFAM" id="SSF81383">
    <property type="entry name" value="F-box domain"/>
    <property type="match status" value="1"/>
</dbReference>
<keyword evidence="9" id="KW-1185">Reference proteome</keyword>
<accession>A0A814M5C4</accession>
<evidence type="ECO:0000313" key="2">
    <source>
        <dbReference type="EMBL" id="CAF0988645.1"/>
    </source>
</evidence>
<dbReference type="Proteomes" id="UP000663870">
    <property type="component" value="Unassembled WGS sequence"/>
</dbReference>
<proteinExistence type="predicted"/>
<evidence type="ECO:0000313" key="5">
    <source>
        <dbReference type="EMBL" id="CAF1389003.1"/>
    </source>
</evidence>
<evidence type="ECO:0000313" key="6">
    <source>
        <dbReference type="EMBL" id="CAF3866449.1"/>
    </source>
</evidence>
<evidence type="ECO:0000313" key="8">
    <source>
        <dbReference type="Proteomes" id="UP000663854"/>
    </source>
</evidence>
<dbReference type="Proteomes" id="UP000663836">
    <property type="component" value="Unassembled WGS sequence"/>
</dbReference>
<evidence type="ECO:0000313" key="9">
    <source>
        <dbReference type="Proteomes" id="UP000663870"/>
    </source>
</evidence>
<evidence type="ECO:0000259" key="1">
    <source>
        <dbReference type="PROSITE" id="PS50181"/>
    </source>
</evidence>
<evidence type="ECO:0000313" key="4">
    <source>
        <dbReference type="EMBL" id="CAF1159537.1"/>
    </source>
</evidence>
<dbReference type="EMBL" id="CAJNOL010001601">
    <property type="protein sequence ID" value="CAF1389003.1"/>
    <property type="molecule type" value="Genomic_DNA"/>
</dbReference>
<feature type="domain" description="F-box" evidence="1">
    <location>
        <begin position="5"/>
        <end position="65"/>
    </location>
</feature>
<dbReference type="PROSITE" id="PS50181">
    <property type="entry name" value="FBOX"/>
    <property type="match status" value="1"/>
</dbReference>
<organism evidence="3 8">
    <name type="scientific">Rotaria sordida</name>
    <dbReference type="NCBI Taxonomy" id="392033"/>
    <lineage>
        <taxon>Eukaryota</taxon>
        <taxon>Metazoa</taxon>
        <taxon>Spiralia</taxon>
        <taxon>Gnathifera</taxon>
        <taxon>Rotifera</taxon>
        <taxon>Eurotatoria</taxon>
        <taxon>Bdelloidea</taxon>
        <taxon>Philodinida</taxon>
        <taxon>Philodinidae</taxon>
        <taxon>Rotaria</taxon>
    </lineage>
</organism>
<dbReference type="Proteomes" id="UP000663874">
    <property type="component" value="Unassembled WGS sequence"/>
</dbReference>